<gene>
    <name evidence="16" type="primary">pepN</name>
    <name evidence="16" type="ORF">G5C60_31015</name>
</gene>
<dbReference type="Gene3D" id="1.10.390.10">
    <property type="entry name" value="Neutral Protease Domain 2"/>
    <property type="match status" value="1"/>
</dbReference>
<dbReference type="InterPro" id="IPR042097">
    <property type="entry name" value="Aminopeptidase_N-like_N_sf"/>
</dbReference>
<evidence type="ECO:0000259" key="14">
    <source>
        <dbReference type="Pfam" id="PF11838"/>
    </source>
</evidence>
<dbReference type="Pfam" id="PF11838">
    <property type="entry name" value="ERAP1_C"/>
    <property type="match status" value="1"/>
</dbReference>
<dbReference type="InterPro" id="IPR014782">
    <property type="entry name" value="Peptidase_M1_dom"/>
</dbReference>
<evidence type="ECO:0000256" key="6">
    <source>
        <dbReference type="ARBA" id="ARBA00022438"/>
    </source>
</evidence>
<dbReference type="SUPFAM" id="SSF63737">
    <property type="entry name" value="Leukotriene A4 hydrolase N-terminal domain"/>
    <property type="match status" value="1"/>
</dbReference>
<dbReference type="PRINTS" id="PR00756">
    <property type="entry name" value="ALADIPTASE"/>
</dbReference>
<keyword evidence="6 16" id="KW-0031">Aminopeptidase</keyword>
<keyword evidence="8" id="KW-0479">Metal-binding</keyword>
<evidence type="ECO:0000256" key="11">
    <source>
        <dbReference type="ARBA" id="ARBA00023049"/>
    </source>
</evidence>
<evidence type="ECO:0000256" key="12">
    <source>
        <dbReference type="NCBIfam" id="TIGR02412"/>
    </source>
</evidence>
<dbReference type="Pfam" id="PF01433">
    <property type="entry name" value="Peptidase_M1"/>
    <property type="match status" value="1"/>
</dbReference>
<evidence type="ECO:0000313" key="16">
    <source>
        <dbReference type="EMBL" id="NGO11915.1"/>
    </source>
</evidence>
<dbReference type="Pfam" id="PF17900">
    <property type="entry name" value="Peptidase_M1_N"/>
    <property type="match status" value="1"/>
</dbReference>
<evidence type="ECO:0000256" key="4">
    <source>
        <dbReference type="ARBA" id="ARBA00012564"/>
    </source>
</evidence>
<dbReference type="GO" id="GO:0070006">
    <property type="term" value="F:metalloaminopeptidase activity"/>
    <property type="evidence" value="ECO:0007669"/>
    <property type="project" value="TreeGrafter"/>
</dbReference>
<evidence type="ECO:0000256" key="1">
    <source>
        <dbReference type="ARBA" id="ARBA00000098"/>
    </source>
</evidence>
<dbReference type="InterPro" id="IPR024571">
    <property type="entry name" value="ERAP1-like_C_dom"/>
</dbReference>
<evidence type="ECO:0000313" key="17">
    <source>
        <dbReference type="Proteomes" id="UP000472335"/>
    </source>
</evidence>
<feature type="domain" description="Aminopeptidase N-like N-terminal" evidence="15">
    <location>
        <begin position="116"/>
        <end position="186"/>
    </location>
</feature>
<evidence type="ECO:0000256" key="9">
    <source>
        <dbReference type="ARBA" id="ARBA00022801"/>
    </source>
</evidence>
<keyword evidence="9 16" id="KW-0378">Hydrolase</keyword>
<dbReference type="GO" id="GO:0043171">
    <property type="term" value="P:peptide catabolic process"/>
    <property type="evidence" value="ECO:0007669"/>
    <property type="project" value="TreeGrafter"/>
</dbReference>
<dbReference type="SUPFAM" id="SSF55486">
    <property type="entry name" value="Metalloproteases ('zincins'), catalytic domain"/>
    <property type="match status" value="1"/>
</dbReference>
<keyword evidence="10" id="KW-0862">Zinc</keyword>
<evidence type="ECO:0000256" key="10">
    <source>
        <dbReference type="ARBA" id="ARBA00022833"/>
    </source>
</evidence>
<proteinExistence type="inferred from homology"/>
<protein>
    <recommendedName>
        <fullName evidence="5 12">Aminopeptidase N</fullName>
        <ecNumber evidence="4 12">3.4.11.2</ecNumber>
    </recommendedName>
</protein>
<comment type="caution">
    <text evidence="16">The sequence shown here is derived from an EMBL/GenBank/DDBJ whole genome shotgun (WGS) entry which is preliminary data.</text>
</comment>
<dbReference type="GO" id="GO:0005615">
    <property type="term" value="C:extracellular space"/>
    <property type="evidence" value="ECO:0007669"/>
    <property type="project" value="TreeGrafter"/>
</dbReference>
<evidence type="ECO:0000256" key="7">
    <source>
        <dbReference type="ARBA" id="ARBA00022670"/>
    </source>
</evidence>
<dbReference type="Gene3D" id="2.60.40.1730">
    <property type="entry name" value="tricorn interacting facor f3 domain"/>
    <property type="match status" value="1"/>
</dbReference>
<dbReference type="PANTHER" id="PTHR11533">
    <property type="entry name" value="PROTEASE M1 ZINC METALLOPROTEASE"/>
    <property type="match status" value="1"/>
</dbReference>
<dbReference type="RefSeq" id="WP_165264317.1">
    <property type="nucleotide sequence ID" value="NZ_JAAKZY010000120.1"/>
</dbReference>
<dbReference type="NCBIfam" id="TIGR02412">
    <property type="entry name" value="pepN_strep_liv"/>
    <property type="match status" value="1"/>
</dbReference>
<dbReference type="EC" id="3.4.11.2" evidence="4 12"/>
<evidence type="ECO:0000256" key="5">
    <source>
        <dbReference type="ARBA" id="ARBA00015611"/>
    </source>
</evidence>
<evidence type="ECO:0000259" key="13">
    <source>
        <dbReference type="Pfam" id="PF01433"/>
    </source>
</evidence>
<dbReference type="GO" id="GO:0042277">
    <property type="term" value="F:peptide binding"/>
    <property type="evidence" value="ECO:0007669"/>
    <property type="project" value="TreeGrafter"/>
</dbReference>
<dbReference type="InterPro" id="IPR012778">
    <property type="entry name" value="Pept_M1_aminopeptidase"/>
</dbReference>
<feature type="domain" description="Peptidase M1 membrane alanine aminopeptidase" evidence="13">
    <location>
        <begin position="230"/>
        <end position="437"/>
    </location>
</feature>
<dbReference type="AlphaFoldDB" id="A0A6G4VDE1"/>
<dbReference type="InterPro" id="IPR045357">
    <property type="entry name" value="Aminopeptidase_N-like_N"/>
</dbReference>
<comment type="cofactor">
    <cofactor evidence="2">
        <name>Zn(2+)</name>
        <dbReference type="ChEBI" id="CHEBI:29105"/>
    </cofactor>
</comment>
<dbReference type="GO" id="GO:0016020">
    <property type="term" value="C:membrane"/>
    <property type="evidence" value="ECO:0007669"/>
    <property type="project" value="TreeGrafter"/>
</dbReference>
<dbReference type="PANTHER" id="PTHR11533:SF174">
    <property type="entry name" value="PUROMYCIN-SENSITIVE AMINOPEPTIDASE-RELATED"/>
    <property type="match status" value="1"/>
</dbReference>
<dbReference type="GO" id="GO:0008270">
    <property type="term" value="F:zinc ion binding"/>
    <property type="evidence" value="ECO:0007669"/>
    <property type="project" value="UniProtKB-UniRule"/>
</dbReference>
<evidence type="ECO:0000259" key="15">
    <source>
        <dbReference type="Pfam" id="PF17900"/>
    </source>
</evidence>
<comment type="similarity">
    <text evidence="3">Belongs to the peptidase M1 family.</text>
</comment>
<evidence type="ECO:0000256" key="8">
    <source>
        <dbReference type="ARBA" id="ARBA00022723"/>
    </source>
</evidence>
<dbReference type="InterPro" id="IPR001930">
    <property type="entry name" value="Peptidase_M1"/>
</dbReference>
<keyword evidence="17" id="KW-1185">Reference proteome</keyword>
<dbReference type="Proteomes" id="UP000472335">
    <property type="component" value="Unassembled WGS sequence"/>
</dbReference>
<dbReference type="CDD" id="cd09602">
    <property type="entry name" value="M1_APN"/>
    <property type="match status" value="1"/>
</dbReference>
<dbReference type="GO" id="GO:0006508">
    <property type="term" value="P:proteolysis"/>
    <property type="evidence" value="ECO:0007669"/>
    <property type="project" value="UniProtKB-UniRule"/>
</dbReference>
<keyword evidence="11" id="KW-0482">Metalloprotease</keyword>
<dbReference type="InterPro" id="IPR027268">
    <property type="entry name" value="Peptidase_M4/M1_CTD_sf"/>
</dbReference>
<dbReference type="GO" id="GO:0005737">
    <property type="term" value="C:cytoplasm"/>
    <property type="evidence" value="ECO:0007669"/>
    <property type="project" value="TreeGrafter"/>
</dbReference>
<organism evidence="16 17">
    <name type="scientific">Streptomyces scabichelini</name>
    <dbReference type="NCBI Taxonomy" id="2711217"/>
    <lineage>
        <taxon>Bacteria</taxon>
        <taxon>Bacillati</taxon>
        <taxon>Actinomycetota</taxon>
        <taxon>Actinomycetes</taxon>
        <taxon>Kitasatosporales</taxon>
        <taxon>Streptomycetaceae</taxon>
        <taxon>Streptomyces</taxon>
    </lineage>
</organism>
<name>A0A6G4VDE1_9ACTN</name>
<evidence type="ECO:0000256" key="3">
    <source>
        <dbReference type="ARBA" id="ARBA00010136"/>
    </source>
</evidence>
<reference evidence="16 17" key="1">
    <citation type="submission" date="2020-02" db="EMBL/GenBank/DDBJ databases">
        <title>Whole-genome analyses of novel actinobacteria.</title>
        <authorList>
            <person name="Sahin N."/>
            <person name="Gencbay T."/>
        </authorList>
    </citation>
    <scope>NUCLEOTIDE SEQUENCE [LARGE SCALE GENOMIC DNA]</scope>
    <source>
        <strain evidence="16 17">HC44</strain>
    </source>
</reference>
<sequence>MEIRSLTRTEAERRAALLTVERYDVEIDLTGLPDGPEVRCVSTVAFTCHEPGAETFVDCAAQVRSATLNGSSLTPTGDGRIPLPALAGHNVLRVESVQADTTTGEGVHKATDPADGEVYVWMSFEPDEARFVWACFDQPDLKAPHAFTVTAPPAWTVTGNSGDPRVEELDSARRWTFPDTPPLSTYNTVVNAGPFHEIRREADGHDLGLYARRSLAPILDRDADDIFTLTRQGLAFFGEAFAMPFPQRKYDQVFMPEFGGAMENYGCVTWSDGFLRRATPTPAESELLAKVLLHEMAHMWFGNIVTMRWWDDLWLNEAFAEFACHWAAERATRYTDAWAGHLADDKLKAYLSDQGPVSHPIHQPIHDVAQAASIFDNITYPKGASVLQQLMTYVGEERFRAGMTAYFARHAWGNTTLQDLIDALSEAGGRDLDAWRTAWLATAGTDRFSLERDGDTVTLVAAGTPRPQVLAVGAYGRNGEALERRALVRVEVTQTRTPVTGLPPEADTDILLINDDDLTFATSRPDPTTRDAFFRMAAELPTAISRGVATATVWDMLTTGEATAAEAGRCITAVLTAETSDAVIEPCLTLAANIAELWAPPGERAGLTAAVAEACRRLAVDPGRRQVALRGLARTATDPDDLAWLREQAGDDVDLRWRVLVREAELGGNVPSEAALLLERDPDPDAWVRALTVRAALPDPAAKAEVWQKLAVDRAVPVNSVGKVAAAFWRPAQDALLTPYTQRYLDSIPDLHRGGMIAAMVFASHLFPPHAIDPTYIEKAQQAAQEAAPVVRNTLLERSDAVSRMLHARTMD</sequence>
<accession>A0A6G4VDE1</accession>
<evidence type="ECO:0000256" key="2">
    <source>
        <dbReference type="ARBA" id="ARBA00001947"/>
    </source>
</evidence>
<dbReference type="InterPro" id="IPR050344">
    <property type="entry name" value="Peptidase_M1_aminopeptidases"/>
</dbReference>
<keyword evidence="7" id="KW-0645">Protease</keyword>
<feature type="domain" description="ERAP1-like C-terminal" evidence="14">
    <location>
        <begin position="511"/>
        <end position="802"/>
    </location>
</feature>
<dbReference type="EMBL" id="JAAKZY010000120">
    <property type="protein sequence ID" value="NGO11915.1"/>
    <property type="molecule type" value="Genomic_DNA"/>
</dbReference>
<comment type="catalytic activity">
    <reaction evidence="1">
        <text>Release of an N-terminal amino acid, Xaa-|-Yaa- from a peptide, amide or arylamide. Xaa is preferably Ala, but may be most amino acids including Pro (slow action). When a terminal hydrophobic residue is followed by a prolyl residue, the two may be released as an intact Xaa-Pro dipeptide.</text>
        <dbReference type="EC" id="3.4.11.2"/>
    </reaction>
</comment>
<dbReference type="GO" id="GO:0016285">
    <property type="term" value="F:alanyl aminopeptidase activity"/>
    <property type="evidence" value="ECO:0007669"/>
    <property type="project" value="UniProtKB-EC"/>
</dbReference>